<organism evidence="2 3">
    <name type="scientific">Agrilactobacillus composti DSM 18527 = JCM 14202</name>
    <dbReference type="NCBI Taxonomy" id="1423734"/>
    <lineage>
        <taxon>Bacteria</taxon>
        <taxon>Bacillati</taxon>
        <taxon>Bacillota</taxon>
        <taxon>Bacilli</taxon>
        <taxon>Lactobacillales</taxon>
        <taxon>Lactobacillaceae</taxon>
        <taxon>Agrilactobacillus</taxon>
    </lineage>
</organism>
<dbReference type="eggNOG" id="COG0604">
    <property type="taxonomic scope" value="Bacteria"/>
</dbReference>
<evidence type="ECO:0000313" key="3">
    <source>
        <dbReference type="Proteomes" id="UP000051236"/>
    </source>
</evidence>
<reference evidence="2 3" key="1">
    <citation type="journal article" date="2015" name="Genome Announc.">
        <title>Expanding the biotechnology potential of lactobacilli through comparative genomics of 213 strains and associated genera.</title>
        <authorList>
            <person name="Sun Z."/>
            <person name="Harris H.M."/>
            <person name="McCann A."/>
            <person name="Guo C."/>
            <person name="Argimon S."/>
            <person name="Zhang W."/>
            <person name="Yang X."/>
            <person name="Jeffery I.B."/>
            <person name="Cooney J.C."/>
            <person name="Kagawa T.F."/>
            <person name="Liu W."/>
            <person name="Song Y."/>
            <person name="Salvetti E."/>
            <person name="Wrobel A."/>
            <person name="Rasinkangas P."/>
            <person name="Parkhill J."/>
            <person name="Rea M.C."/>
            <person name="O'Sullivan O."/>
            <person name="Ritari J."/>
            <person name="Douillard F.P."/>
            <person name="Paul Ross R."/>
            <person name="Yang R."/>
            <person name="Briner A.E."/>
            <person name="Felis G.E."/>
            <person name="de Vos W.M."/>
            <person name="Barrangou R."/>
            <person name="Klaenhammer T.R."/>
            <person name="Caufield P.W."/>
            <person name="Cui Y."/>
            <person name="Zhang H."/>
            <person name="O'Toole P.W."/>
        </authorList>
    </citation>
    <scope>NUCLEOTIDE SEQUENCE [LARGE SCALE GENOMIC DNA]</scope>
    <source>
        <strain evidence="2 3">DSM 18527</strain>
    </source>
</reference>
<dbReference type="Pfam" id="PF08240">
    <property type="entry name" value="ADH_N"/>
    <property type="match status" value="1"/>
</dbReference>
<proteinExistence type="predicted"/>
<dbReference type="InterPro" id="IPR020843">
    <property type="entry name" value="ER"/>
</dbReference>
<dbReference type="InterPro" id="IPR013154">
    <property type="entry name" value="ADH-like_N"/>
</dbReference>
<dbReference type="InterPro" id="IPR036291">
    <property type="entry name" value="NAD(P)-bd_dom_sf"/>
</dbReference>
<dbReference type="SUPFAM" id="SSF50129">
    <property type="entry name" value="GroES-like"/>
    <property type="match status" value="1"/>
</dbReference>
<dbReference type="Gene3D" id="3.40.50.720">
    <property type="entry name" value="NAD(P)-binding Rossmann-like Domain"/>
    <property type="match status" value="1"/>
</dbReference>
<dbReference type="AlphaFoldDB" id="A0A0R1XXV8"/>
<dbReference type="Gene3D" id="3.90.180.10">
    <property type="entry name" value="Medium-chain alcohol dehydrogenases, catalytic domain"/>
    <property type="match status" value="1"/>
</dbReference>
<dbReference type="STRING" id="1423734.FC83_GL001871"/>
<gene>
    <name evidence="2" type="ORF">FC83_GL001871</name>
</gene>
<dbReference type="RefSeq" id="WP_057002474.1">
    <property type="nucleotide sequence ID" value="NZ_AZGA01000018.1"/>
</dbReference>
<accession>A0A0R1XXV8</accession>
<name>A0A0R1XXV8_9LACO</name>
<dbReference type="PANTHER" id="PTHR43482">
    <property type="entry name" value="PROTEIN AST1-RELATED"/>
    <property type="match status" value="1"/>
</dbReference>
<comment type="caution">
    <text evidence="2">The sequence shown here is derived from an EMBL/GenBank/DDBJ whole genome shotgun (WGS) entry which is preliminary data.</text>
</comment>
<dbReference type="Proteomes" id="UP000051236">
    <property type="component" value="Unassembled WGS sequence"/>
</dbReference>
<keyword evidence="3" id="KW-1185">Reference proteome</keyword>
<dbReference type="SUPFAM" id="SSF51735">
    <property type="entry name" value="NAD(P)-binding Rossmann-fold domains"/>
    <property type="match status" value="1"/>
</dbReference>
<evidence type="ECO:0000259" key="1">
    <source>
        <dbReference type="SMART" id="SM00829"/>
    </source>
</evidence>
<dbReference type="SMART" id="SM00829">
    <property type="entry name" value="PKS_ER"/>
    <property type="match status" value="1"/>
</dbReference>
<protein>
    <submittedName>
        <fullName evidence="2">NADPH quinone reductase</fullName>
    </submittedName>
</protein>
<dbReference type="EMBL" id="AZGA01000018">
    <property type="protein sequence ID" value="KRM35024.1"/>
    <property type="molecule type" value="Genomic_DNA"/>
</dbReference>
<dbReference type="InterPro" id="IPR011032">
    <property type="entry name" value="GroES-like_sf"/>
</dbReference>
<dbReference type="PATRIC" id="fig|1423734.3.peg.1894"/>
<evidence type="ECO:0000313" key="2">
    <source>
        <dbReference type="EMBL" id="KRM35024.1"/>
    </source>
</evidence>
<dbReference type="InterPro" id="IPR052585">
    <property type="entry name" value="Lipid_raft_assoc_Zn_ADH"/>
</dbReference>
<sequence>MEAIVQQDFNGIDSLTLKTLPQPQSNPMTNLIQVKYNPVLPYDILGEQGTLGQVALPRIIGYGFAGTVVQAGALNTHKVGQRVIGVTPQGSFAQYVVPTIPLYTFVLPESVSLAAGATVIGGADAAWLFWQTSGIQSGDSAVILGASGGVGTYLVQLLTRAGVQVHILASKRSAAFIKTNFKQTTVYEEATAIPRQAMDYLFDLTSNIPLVTQLETVLKPGGQLLVAGLPDYTAHRADIRVQFSNHPLAPTSYQQILALLQNGDLKAYIDTTYSYQDIQIAQHHVLSAAKRGRTLVQFA</sequence>
<dbReference type="PANTHER" id="PTHR43482:SF1">
    <property type="entry name" value="PROTEIN AST1-RELATED"/>
    <property type="match status" value="1"/>
</dbReference>
<feature type="domain" description="Enoyl reductase (ER)" evidence="1">
    <location>
        <begin position="11"/>
        <end position="296"/>
    </location>
</feature>
<dbReference type="GO" id="GO:0016491">
    <property type="term" value="F:oxidoreductase activity"/>
    <property type="evidence" value="ECO:0007669"/>
    <property type="project" value="InterPro"/>
</dbReference>